<feature type="binding site" evidence="14">
    <location>
        <position position="284"/>
    </location>
    <ligand>
        <name>Zn(2+)</name>
        <dbReference type="ChEBI" id="CHEBI:29105"/>
        <label>2</label>
        <note>catalytic</note>
    </ligand>
</feature>
<comment type="caution">
    <text evidence="17">The sequence shown here is derived from an EMBL/GenBank/DDBJ whole genome shotgun (WGS) entry which is preliminary data.</text>
</comment>
<feature type="binding site" evidence="13">
    <location>
        <position position="270"/>
    </location>
    <ligand>
        <name>Zn(2+)</name>
        <dbReference type="ChEBI" id="CHEBI:29105"/>
        <label>2</label>
        <note>catalytic</note>
    </ligand>
</feature>
<evidence type="ECO:0000256" key="9">
    <source>
        <dbReference type="ARBA" id="ARBA00023049"/>
    </source>
</evidence>
<dbReference type="InterPro" id="IPR018487">
    <property type="entry name" value="Hemopexin-like_repeat"/>
</dbReference>
<keyword evidence="6" id="KW-0378">Hydrolase</keyword>
<evidence type="ECO:0000256" key="5">
    <source>
        <dbReference type="ARBA" id="ARBA00022737"/>
    </source>
</evidence>
<dbReference type="Pfam" id="PF00413">
    <property type="entry name" value="Peptidase_M10"/>
    <property type="match status" value="1"/>
</dbReference>
<dbReference type="PRINTS" id="PR00138">
    <property type="entry name" value="MATRIXIN"/>
</dbReference>
<dbReference type="PIRSF" id="PIRSF001191">
    <property type="entry name" value="Peptidase_M10A_matrix"/>
    <property type="match status" value="1"/>
</dbReference>
<feature type="binding site" evidence="14">
    <location>
        <position position="499"/>
    </location>
    <ligand>
        <name>Ca(2+)</name>
        <dbReference type="ChEBI" id="CHEBI:29108"/>
        <label>5</label>
    </ligand>
</feature>
<evidence type="ECO:0000256" key="11">
    <source>
        <dbReference type="ARBA" id="ARBA00023157"/>
    </source>
</evidence>
<comment type="cofactor">
    <cofactor evidence="14">
        <name>Ca(2+)</name>
        <dbReference type="ChEBI" id="CHEBI:29108"/>
    </cofactor>
    <text evidence="14">Can bind about 5 Ca(2+) ions per subunit.</text>
</comment>
<dbReference type="SMART" id="SM00120">
    <property type="entry name" value="HX"/>
    <property type="match status" value="4"/>
</dbReference>
<dbReference type="PROSITE" id="PS00024">
    <property type="entry name" value="HEMOPEXIN"/>
    <property type="match status" value="1"/>
</dbReference>
<feature type="binding site" evidence="14">
    <location>
        <position position="497"/>
    </location>
    <ligand>
        <name>Ca(2+)</name>
        <dbReference type="ChEBI" id="CHEBI:29108"/>
        <label>4</label>
    </ligand>
</feature>
<comment type="similarity">
    <text evidence="1">Belongs to the peptidase M10A family.</text>
</comment>
<dbReference type="InterPro" id="IPR018486">
    <property type="entry name" value="Hemopexin_CS"/>
</dbReference>
<feature type="binding site" evidence="13">
    <location>
        <position position="266"/>
    </location>
    <ligand>
        <name>Zn(2+)</name>
        <dbReference type="ChEBI" id="CHEBI:29105"/>
        <label>2</label>
        <note>catalytic</note>
    </ligand>
</feature>
<keyword evidence="11" id="KW-1015">Disulfide bond</keyword>
<dbReference type="InterPro" id="IPR000585">
    <property type="entry name" value="Hemopexin-like_dom"/>
</dbReference>
<dbReference type="FunFam" id="2.110.10.10:FF:000005">
    <property type="entry name" value="Stromelysin-3 preproprotein"/>
    <property type="match status" value="1"/>
</dbReference>
<feature type="repeat" description="Hemopexin" evidence="15">
    <location>
        <begin position="493"/>
        <end position="540"/>
    </location>
</feature>
<reference evidence="17 18" key="1">
    <citation type="journal article" date="2016" name="Nat. Commun.">
        <title>Extremotolerant tardigrade genome and improved radiotolerance of human cultured cells by tardigrade-unique protein.</title>
        <authorList>
            <person name="Hashimoto T."/>
            <person name="Horikawa D.D."/>
            <person name="Saito Y."/>
            <person name="Kuwahara H."/>
            <person name="Kozuka-Hata H."/>
            <person name="Shin-I T."/>
            <person name="Minakuchi Y."/>
            <person name="Ohishi K."/>
            <person name="Motoyama A."/>
            <person name="Aizu T."/>
            <person name="Enomoto A."/>
            <person name="Kondo K."/>
            <person name="Tanaka S."/>
            <person name="Hara Y."/>
            <person name="Koshikawa S."/>
            <person name="Sagara H."/>
            <person name="Miura T."/>
            <person name="Yokobori S."/>
            <person name="Miyagawa K."/>
            <person name="Suzuki Y."/>
            <person name="Kubo T."/>
            <person name="Oyama M."/>
            <person name="Kohara Y."/>
            <person name="Fujiyama A."/>
            <person name="Arakawa K."/>
            <person name="Katayama T."/>
            <person name="Toyoda A."/>
            <person name="Kunieda T."/>
        </authorList>
    </citation>
    <scope>NUCLEOTIDE SEQUENCE [LARGE SCALE GENOMIC DNA]</scope>
    <source>
        <strain evidence="17 18">YOKOZUNA-1</strain>
    </source>
</reference>
<evidence type="ECO:0000256" key="14">
    <source>
        <dbReference type="PIRSR" id="PIRSR621190-2"/>
    </source>
</evidence>
<dbReference type="PANTHER" id="PTHR10201:SF331">
    <property type="entry name" value="MATRIX METALLOPROTEINASE-14-LIKE ISOFORM X1"/>
    <property type="match status" value="1"/>
</dbReference>
<evidence type="ECO:0000256" key="7">
    <source>
        <dbReference type="ARBA" id="ARBA00022833"/>
    </source>
</evidence>
<evidence type="ECO:0000256" key="15">
    <source>
        <dbReference type="PROSITE-ProRule" id="PRU01011"/>
    </source>
</evidence>
<feature type="binding site" evidence="14">
    <location>
        <position position="239"/>
    </location>
    <ligand>
        <name>Ca(2+)</name>
        <dbReference type="ChEBI" id="CHEBI:29108"/>
        <label>2</label>
    </ligand>
</feature>
<dbReference type="InterPro" id="IPR001818">
    <property type="entry name" value="Pept_M10_metallopeptidase"/>
</dbReference>
<dbReference type="SMART" id="SM00235">
    <property type="entry name" value="ZnMc"/>
    <property type="match status" value="1"/>
</dbReference>
<feature type="binding site" evidence="14">
    <location>
        <position position="402"/>
    </location>
    <ligand>
        <name>Ca(2+)</name>
        <dbReference type="ChEBI" id="CHEBI:29108"/>
        <label>4</label>
    </ligand>
</feature>
<sequence>MCLRRLSFTFILVSYRLVLLSVLLGFLVSAVTSRPLVRDERGLVESARSGIQKAKDYLRSFGWLPSWNPETWKESSVRMVKKATRLFQRFWGLSETGEVDHATEQLMNTPRCAVPDNFVSVDDGSLDEEIELETDKIPDVKVMDAESRRRRYVIQKAVLYGNKWKRRDLKYRVNKYSQKIPSSVVDGVLRKAFHEWEKASPFTFILKDEGAVHIDIQFEYSDGPGKALAYAYGPGPGDGGDMRFDEYEDWSVRSPQGQNLYMVALHEMGHVLGLDHSNTPGAIMNPYYTGYVKGKGLQPDDIAGVQAIYGPPTTQPVAPKPTPQALDPSAAARRTKLSPVLGDVCRTPEGQKIIDGITITGDKRMYAFKGQYFFELKPETDKSQLVPELITEGWPGLPTTIDTVFTGPEGNTFFFKGDKYWKFKNRQLQPGFPKLITVGFPGVPSDLDAVFVYNKNNRIYFIKGDKYWRFEPGAARRVADGYPKSLREWKKLPSRIDAVTTWRDGRTYFFSGKDYYKFNDFHFAVEDGYPKSVASWWFACEEQSDLESPVSSGSETAI</sequence>
<dbReference type="GO" id="GO:0005615">
    <property type="term" value="C:extracellular space"/>
    <property type="evidence" value="ECO:0007669"/>
    <property type="project" value="TreeGrafter"/>
</dbReference>
<feature type="binding site" evidence="14">
    <location>
        <position position="223"/>
    </location>
    <ligand>
        <name>Ca(2+)</name>
        <dbReference type="ChEBI" id="CHEBI:29108"/>
        <label>3</label>
    </ligand>
</feature>
<feature type="repeat" description="Hemopexin" evidence="15">
    <location>
        <begin position="398"/>
        <end position="443"/>
    </location>
</feature>
<keyword evidence="4" id="KW-0732">Signal</keyword>
<dbReference type="GO" id="GO:0030198">
    <property type="term" value="P:extracellular matrix organization"/>
    <property type="evidence" value="ECO:0007669"/>
    <property type="project" value="TreeGrafter"/>
</dbReference>
<evidence type="ECO:0000256" key="3">
    <source>
        <dbReference type="ARBA" id="ARBA00022723"/>
    </source>
</evidence>
<evidence type="ECO:0000256" key="8">
    <source>
        <dbReference type="ARBA" id="ARBA00022837"/>
    </source>
</evidence>
<dbReference type="EMBL" id="BDGG01000013">
    <property type="protein sequence ID" value="GAV06352.1"/>
    <property type="molecule type" value="Genomic_DNA"/>
</dbReference>
<dbReference type="InterPro" id="IPR021190">
    <property type="entry name" value="Pept_M10A"/>
</dbReference>
<dbReference type="Pfam" id="PF00045">
    <property type="entry name" value="Hemopexin"/>
    <property type="match status" value="4"/>
</dbReference>
<evidence type="ECO:0000313" key="18">
    <source>
        <dbReference type="Proteomes" id="UP000186922"/>
    </source>
</evidence>
<dbReference type="SUPFAM" id="SSF55486">
    <property type="entry name" value="Metalloproteases ('zincins'), catalytic domain"/>
    <property type="match status" value="1"/>
</dbReference>
<evidence type="ECO:0000256" key="13">
    <source>
        <dbReference type="PIRSR" id="PIRSR001191-2"/>
    </source>
</evidence>
<dbReference type="STRING" id="947166.A0A1D1VY69"/>
<feature type="binding site" evidence="14">
    <location>
        <position position="355"/>
    </location>
    <ligand>
        <name>Ca(2+)</name>
        <dbReference type="ChEBI" id="CHEBI:29108"/>
        <label>4</label>
    </ligand>
</feature>
<organism evidence="17 18">
    <name type="scientific">Ramazzottius varieornatus</name>
    <name type="common">Water bear</name>
    <name type="synonym">Tardigrade</name>
    <dbReference type="NCBI Taxonomy" id="947166"/>
    <lineage>
        <taxon>Eukaryota</taxon>
        <taxon>Metazoa</taxon>
        <taxon>Ecdysozoa</taxon>
        <taxon>Tardigrada</taxon>
        <taxon>Eutardigrada</taxon>
        <taxon>Parachela</taxon>
        <taxon>Hypsibioidea</taxon>
        <taxon>Ramazzottiidae</taxon>
        <taxon>Ramazzottius</taxon>
    </lineage>
</organism>
<feature type="binding site" evidence="14">
    <location>
        <position position="248"/>
    </location>
    <ligand>
        <name>Ca(2+)</name>
        <dbReference type="ChEBI" id="CHEBI:29108"/>
        <label>3</label>
    </ligand>
</feature>
<feature type="binding site" evidence="14">
    <location>
        <position position="241"/>
    </location>
    <ligand>
        <name>Ca(2+)</name>
        <dbReference type="ChEBI" id="CHEBI:29108"/>
        <label>2</label>
    </ligand>
</feature>
<dbReference type="PANTHER" id="PTHR10201">
    <property type="entry name" value="MATRIX METALLOPROTEINASE"/>
    <property type="match status" value="1"/>
</dbReference>
<keyword evidence="18" id="KW-1185">Reference proteome</keyword>
<dbReference type="InterPro" id="IPR033739">
    <property type="entry name" value="M10A_MMP"/>
</dbReference>
<evidence type="ECO:0000256" key="2">
    <source>
        <dbReference type="ARBA" id="ARBA00022670"/>
    </source>
</evidence>
<feature type="binding site" evidence="13">
    <location>
        <position position="276"/>
    </location>
    <ligand>
        <name>Zn(2+)</name>
        <dbReference type="ChEBI" id="CHEBI:29105"/>
        <label>2</label>
        <note>catalytic</note>
    </ligand>
</feature>
<evidence type="ECO:0000313" key="17">
    <source>
        <dbReference type="EMBL" id="GAV06352.1"/>
    </source>
</evidence>
<feature type="binding site" description="in inhibited form" evidence="14">
    <location>
        <position position="112"/>
    </location>
    <ligand>
        <name>Zn(2+)</name>
        <dbReference type="ChEBI" id="CHEBI:29105"/>
        <label>2</label>
        <note>catalytic</note>
    </ligand>
</feature>
<gene>
    <name evidence="17" type="primary">RvY_16361-1</name>
    <name evidence="17" type="synonym">RvY_16361.1</name>
    <name evidence="17" type="ORF">RvY_16361</name>
</gene>
<dbReference type="SUPFAM" id="SSF50923">
    <property type="entry name" value="Hemopexin-like domain"/>
    <property type="match status" value="1"/>
</dbReference>
<proteinExistence type="inferred from homology"/>
<feature type="binding site" evidence="14">
    <location>
        <position position="248"/>
    </location>
    <ligand>
        <name>Ca(2+)</name>
        <dbReference type="ChEBI" id="CHEBI:29108"/>
        <label>1</label>
    </ligand>
</feature>
<dbReference type="GO" id="GO:0008270">
    <property type="term" value="F:zinc ion binding"/>
    <property type="evidence" value="ECO:0007669"/>
    <property type="project" value="InterPro"/>
</dbReference>
<feature type="repeat" description="Hemopexin" evidence="15">
    <location>
        <begin position="351"/>
        <end position="397"/>
    </location>
</feature>
<evidence type="ECO:0000256" key="4">
    <source>
        <dbReference type="ARBA" id="ARBA00022729"/>
    </source>
</evidence>
<evidence type="ECO:0000256" key="6">
    <source>
        <dbReference type="ARBA" id="ARBA00022801"/>
    </source>
</evidence>
<keyword evidence="7 13" id="KW-0862">Zinc</keyword>
<dbReference type="GO" id="GO:0030574">
    <property type="term" value="P:collagen catabolic process"/>
    <property type="evidence" value="ECO:0007669"/>
    <property type="project" value="TreeGrafter"/>
</dbReference>
<keyword evidence="2" id="KW-0645">Protease</keyword>
<evidence type="ECO:0000259" key="16">
    <source>
        <dbReference type="SMART" id="SM00235"/>
    </source>
</evidence>
<evidence type="ECO:0000256" key="10">
    <source>
        <dbReference type="ARBA" id="ARBA00023145"/>
    </source>
</evidence>
<dbReference type="CDD" id="cd00094">
    <property type="entry name" value="HX"/>
    <property type="match status" value="1"/>
</dbReference>
<feature type="binding site" evidence="14">
    <location>
        <position position="357"/>
    </location>
    <ligand>
        <name>Ca(2+)</name>
        <dbReference type="ChEBI" id="CHEBI:29108"/>
        <label>5</label>
    </ligand>
</feature>
<dbReference type="GO" id="GO:0031012">
    <property type="term" value="C:extracellular matrix"/>
    <property type="evidence" value="ECO:0007669"/>
    <property type="project" value="InterPro"/>
</dbReference>
<dbReference type="GO" id="GO:0004222">
    <property type="term" value="F:metalloendopeptidase activity"/>
    <property type="evidence" value="ECO:0007669"/>
    <property type="project" value="InterPro"/>
</dbReference>
<protein>
    <recommendedName>
        <fullName evidence="16">Peptidase metallopeptidase domain-containing protein</fullName>
    </recommendedName>
</protein>
<keyword evidence="5" id="KW-0677">Repeat</keyword>
<dbReference type="CDD" id="cd04278">
    <property type="entry name" value="ZnMc_MMP"/>
    <property type="match status" value="1"/>
</dbReference>
<evidence type="ECO:0000256" key="12">
    <source>
        <dbReference type="PIRSR" id="PIRSR001191-1"/>
    </source>
</evidence>
<evidence type="ECO:0000256" key="1">
    <source>
        <dbReference type="ARBA" id="ARBA00010370"/>
    </source>
</evidence>
<feature type="binding site" evidence="14">
    <location>
        <position position="222"/>
    </location>
    <ligand>
        <name>Ca(2+)</name>
        <dbReference type="ChEBI" id="CHEBI:29108"/>
        <label>3</label>
    </ligand>
</feature>
<dbReference type="Gene3D" id="3.40.390.10">
    <property type="entry name" value="Collagenase (Catalytic Domain)"/>
    <property type="match status" value="1"/>
</dbReference>
<dbReference type="InterPro" id="IPR006026">
    <property type="entry name" value="Peptidase_Metallo"/>
</dbReference>
<dbReference type="InterPro" id="IPR036365">
    <property type="entry name" value="PGBD-like_sf"/>
</dbReference>
<dbReference type="Gene3D" id="2.110.10.10">
    <property type="entry name" value="Hemopexin-like domain"/>
    <property type="match status" value="1"/>
</dbReference>
<keyword evidence="9" id="KW-0482">Metalloprotease</keyword>
<feature type="repeat" description="Hemopexin" evidence="15">
    <location>
        <begin position="444"/>
        <end position="492"/>
    </location>
</feature>
<dbReference type="AlphaFoldDB" id="A0A1D1VY69"/>
<dbReference type="SUPFAM" id="SSF47090">
    <property type="entry name" value="PGBD-like"/>
    <property type="match status" value="1"/>
</dbReference>
<name>A0A1D1VY69_RAMVA</name>
<comment type="cofactor">
    <cofactor evidence="14">
        <name>Zn(2+)</name>
        <dbReference type="ChEBI" id="CHEBI:29105"/>
    </cofactor>
    <text evidence="14">Binds 2 Zn(2+) ions per subunit.</text>
</comment>
<keyword evidence="8 14" id="KW-0106">Calcium</keyword>
<keyword evidence="3 13" id="KW-0479">Metal-binding</keyword>
<dbReference type="OrthoDB" id="406838at2759"/>
<keyword evidence="10" id="KW-0865">Zymogen</keyword>
<feature type="active site" evidence="12">
    <location>
        <position position="267"/>
    </location>
</feature>
<dbReference type="GO" id="GO:0006508">
    <property type="term" value="P:proteolysis"/>
    <property type="evidence" value="ECO:0007669"/>
    <property type="project" value="UniProtKB-KW"/>
</dbReference>
<accession>A0A1D1VY69</accession>
<feature type="binding site" evidence="14">
    <location>
        <position position="245"/>
    </location>
    <ligand>
        <name>Ca(2+)</name>
        <dbReference type="ChEBI" id="CHEBI:29108"/>
        <label>3</label>
    </ligand>
</feature>
<dbReference type="Proteomes" id="UP000186922">
    <property type="component" value="Unassembled WGS sequence"/>
</dbReference>
<dbReference type="InterPro" id="IPR036375">
    <property type="entry name" value="Hemopexin-like_dom_sf"/>
</dbReference>
<feature type="domain" description="Peptidase metallopeptidase" evidence="16">
    <location>
        <begin position="160"/>
        <end position="311"/>
    </location>
</feature>
<dbReference type="PROSITE" id="PS51642">
    <property type="entry name" value="HEMOPEXIN_2"/>
    <property type="match status" value="4"/>
</dbReference>
<dbReference type="InterPro" id="IPR024079">
    <property type="entry name" value="MetalloPept_cat_dom_sf"/>
</dbReference>